<feature type="compositionally biased region" description="Polar residues" evidence="1">
    <location>
        <begin position="599"/>
        <end position="611"/>
    </location>
</feature>
<feature type="compositionally biased region" description="Polar residues" evidence="1">
    <location>
        <begin position="625"/>
        <end position="647"/>
    </location>
</feature>
<feature type="region of interest" description="Disordered" evidence="1">
    <location>
        <begin position="148"/>
        <end position="183"/>
    </location>
</feature>
<gene>
    <name evidence="2" type="ORF">ACFQE0_04890</name>
</gene>
<feature type="compositionally biased region" description="Basic and acidic residues" evidence="1">
    <location>
        <begin position="427"/>
        <end position="436"/>
    </location>
</feature>
<protein>
    <submittedName>
        <fullName evidence="2">Uncharacterized protein</fullName>
    </submittedName>
</protein>
<organism evidence="2 3">
    <name type="scientific">Methylobacterium komagatae</name>
    <dbReference type="NCBI Taxonomy" id="374425"/>
    <lineage>
        <taxon>Bacteria</taxon>
        <taxon>Pseudomonadati</taxon>
        <taxon>Pseudomonadota</taxon>
        <taxon>Alphaproteobacteria</taxon>
        <taxon>Hyphomicrobiales</taxon>
        <taxon>Methylobacteriaceae</taxon>
        <taxon>Methylobacterium</taxon>
    </lineage>
</organism>
<feature type="compositionally biased region" description="Basic and acidic residues" evidence="1">
    <location>
        <begin position="565"/>
        <end position="575"/>
    </location>
</feature>
<feature type="compositionally biased region" description="Low complexity" evidence="1">
    <location>
        <begin position="658"/>
        <end position="673"/>
    </location>
</feature>
<sequence length="882" mass="86633">MSAVIPFVRPASRLADWSQQELAEFYRVEAALIRAGIGIASDHGLSDEGEPWFVFCRPDGDAIMHFARIDGSYLIASDVLDHPVRGADFRALIDQIARLHPHLLPIPAAVAGTKLVVHPAALLAALVAAAALILSSEDAHAGEIELGLAHVPPDNPSDGGGTAPDQAQPTRAKGTAGPGEQGNGRIQFEAIILSTMIFAAEALASDHGQGSADLGQILSDLASAAGHAMTQGDLASGLGSGAAAGTGATATIQPGILTAQGSGFSQDTAFTAGRTDPAPSIRIDLPSDRPPPAVREATHTTPGIGTEAGLTRVAAETGAVGTSGQQNAATGHAEATVAPSAGSVADGSDPRGNAPQPSASEPTTSSRLAEAAPSDTGSGTASQARVLALGQTETGRVAAVSVLREGNDRGSDQGRGAQAEAASAEGPKAERADDGPSRGPGRSGQGDLPGPDAASSPAKVPTTAPGQGSEKAAGGQEKGPGNGPGEHGPGTSSEIGAAHATSPSSGPSHGNSDEAASRNAAPENAAAPAPVASQASLKANAADTGGGPTSHGQNPNAADQAPSSHKGDEPARAQDHSGSGPSSSSADQTGPGKQDASRADQNTSEHGSPSSGGRHDATDHDAATQGGSAPQDVPSSQARVAATSSGQDPEKVAGGPEQSQGHGPSSEHGPPGQKGDEQDHSGPKTSANSADQTGPGKDDASHPGQTQPEPDKPSQGASHDAADHTAAVGPPATHGGSAPPAETGPETAGATGSAPQHADHGAKGPSAHASGAEAQPSPDDGAAVHTTAVPAHDQASPAGTGKPTPSDPAEASTPQPAFPRAAIDAHGNLVFHGDTPPDASPAAHGPQVGSGAGPEIPPEHPHVGLVGLPDHGHIVHDLYHHG</sequence>
<reference evidence="3" key="1">
    <citation type="journal article" date="2019" name="Int. J. Syst. Evol. Microbiol.">
        <title>The Global Catalogue of Microorganisms (GCM) 10K type strain sequencing project: providing services to taxonomists for standard genome sequencing and annotation.</title>
        <authorList>
            <consortium name="The Broad Institute Genomics Platform"/>
            <consortium name="The Broad Institute Genome Sequencing Center for Infectious Disease"/>
            <person name="Wu L."/>
            <person name="Ma J."/>
        </authorList>
    </citation>
    <scope>NUCLEOTIDE SEQUENCE [LARGE SCALE GENOMIC DNA]</scope>
    <source>
        <strain evidence="3">CCUG 48316</strain>
    </source>
</reference>
<feature type="compositionally biased region" description="Polar residues" evidence="1">
    <location>
        <begin position="683"/>
        <end position="692"/>
    </location>
</feature>
<evidence type="ECO:0000313" key="2">
    <source>
        <dbReference type="EMBL" id="MFC6789023.1"/>
    </source>
</evidence>
<keyword evidence="3" id="KW-1185">Reference proteome</keyword>
<feature type="compositionally biased region" description="Low complexity" evidence="1">
    <location>
        <begin position="517"/>
        <end position="536"/>
    </location>
</feature>
<feature type="compositionally biased region" description="Gly residues" evidence="1">
    <location>
        <begin position="476"/>
        <end position="488"/>
    </location>
</feature>
<dbReference type="EMBL" id="JBHSWN010000001">
    <property type="protein sequence ID" value="MFC6789023.1"/>
    <property type="molecule type" value="Genomic_DNA"/>
</dbReference>
<comment type="caution">
    <text evidence="2">The sequence shown here is derived from an EMBL/GenBank/DDBJ whole genome shotgun (WGS) entry which is preliminary data.</text>
</comment>
<feature type="compositionally biased region" description="Polar residues" evidence="1">
    <location>
        <begin position="355"/>
        <end position="367"/>
    </location>
</feature>
<evidence type="ECO:0000256" key="1">
    <source>
        <dbReference type="SAM" id="MobiDB-lite"/>
    </source>
</evidence>
<dbReference type="RefSeq" id="WP_378967623.1">
    <property type="nucleotide sequence ID" value="NZ_JBHSWN010000001.1"/>
</dbReference>
<proteinExistence type="predicted"/>
<dbReference type="Proteomes" id="UP001596292">
    <property type="component" value="Unassembled WGS sequence"/>
</dbReference>
<evidence type="ECO:0000313" key="3">
    <source>
        <dbReference type="Proteomes" id="UP001596292"/>
    </source>
</evidence>
<feature type="compositionally biased region" description="Polar residues" evidence="1">
    <location>
        <begin position="550"/>
        <end position="563"/>
    </location>
</feature>
<name>A0ABW2BF44_9HYPH</name>
<feature type="compositionally biased region" description="Basic and acidic residues" evidence="1">
    <location>
        <begin position="613"/>
        <end position="622"/>
    </location>
</feature>
<feature type="region of interest" description="Disordered" evidence="1">
    <location>
        <begin position="405"/>
        <end position="869"/>
    </location>
</feature>
<feature type="compositionally biased region" description="Polar residues" evidence="1">
    <location>
        <begin position="320"/>
        <end position="329"/>
    </location>
</feature>
<feature type="compositionally biased region" description="Polar residues" evidence="1">
    <location>
        <begin position="501"/>
        <end position="510"/>
    </location>
</feature>
<feature type="region of interest" description="Disordered" evidence="1">
    <location>
        <begin position="267"/>
        <end position="382"/>
    </location>
</feature>
<accession>A0ABW2BF44</accession>